<dbReference type="Proteomes" id="UP000018934">
    <property type="component" value="Chromosome"/>
</dbReference>
<dbReference type="Pfam" id="PF20258">
    <property type="entry name" value="tRNA_Me_trans_C"/>
    <property type="match status" value="1"/>
</dbReference>
<sequence>MKKTVVVAMSGGVDSSVAALLLKREGYRVIGVTMQIWPQSEDKAKACCSLEAVNDARRVAWKLEIPYYVMNFRQEFEDKVIDHFCNEYLRGRTPNPCIECNRHLKFDALLQKARGLGADFIATGHYVRKEYDDKTQQWVLKTGIDETKDQSYALYHLTQDQLTYTLFPLGKYCKADVRQIASREGLAVAQKAESQDICFVEGTAGDFIEMYRQLQDIGQGNIIDAEGNLIGQHKGIYHYTVGQHKGLGLALGFPVYVTAIDAETNTVRVGRKEELFSSGLLAENVHLISSVSPELLQNISVKIRYNAPKVSAAVNLLHDGTAEVAFTEKQRAVTPGQAVVFYDGDHVLGGGAIRSALQSKGFTAMREVREIQK</sequence>
<organism evidence="12 13">
    <name type="scientific">Dehalobacter restrictus (strain DSM 9455 / PER-K23)</name>
    <dbReference type="NCBI Taxonomy" id="871738"/>
    <lineage>
        <taxon>Bacteria</taxon>
        <taxon>Bacillati</taxon>
        <taxon>Bacillota</taxon>
        <taxon>Clostridia</taxon>
        <taxon>Eubacteriales</taxon>
        <taxon>Desulfitobacteriaceae</taxon>
        <taxon>Dehalobacter</taxon>
    </lineage>
</organism>
<dbReference type="InterPro" id="IPR046884">
    <property type="entry name" value="MnmA-like_central"/>
</dbReference>
<feature type="binding site" evidence="9">
    <location>
        <position position="34"/>
    </location>
    <ligand>
        <name>ATP</name>
        <dbReference type="ChEBI" id="CHEBI:30616"/>
    </ligand>
</feature>
<evidence type="ECO:0000256" key="2">
    <source>
        <dbReference type="ARBA" id="ARBA00022679"/>
    </source>
</evidence>
<dbReference type="EC" id="2.8.1.13" evidence="9"/>
<keyword evidence="2 9" id="KW-0808">Transferase</keyword>
<dbReference type="InterPro" id="IPR023382">
    <property type="entry name" value="MnmA-like_central_sf"/>
</dbReference>
<evidence type="ECO:0000256" key="3">
    <source>
        <dbReference type="ARBA" id="ARBA00022694"/>
    </source>
</evidence>
<keyword evidence="4 9" id="KW-0547">Nucleotide-binding</keyword>
<evidence type="ECO:0000313" key="12">
    <source>
        <dbReference type="EMBL" id="AHF10778.1"/>
    </source>
</evidence>
<dbReference type="EMBL" id="CP007033">
    <property type="protein sequence ID" value="AHF10778.1"/>
    <property type="molecule type" value="Genomic_DNA"/>
</dbReference>
<keyword evidence="6 9" id="KW-0694">RNA-binding</keyword>
<dbReference type="Pfam" id="PF20259">
    <property type="entry name" value="tRNA_Me_trans_M"/>
    <property type="match status" value="1"/>
</dbReference>
<dbReference type="Gene3D" id="2.30.30.280">
    <property type="entry name" value="Adenine nucleotide alpha hydrolases-like domains"/>
    <property type="match status" value="1"/>
</dbReference>
<keyword evidence="7" id="KW-1015">Disulfide bond</keyword>
<feature type="active site" description="Nucleophile" evidence="9">
    <location>
        <position position="100"/>
    </location>
</feature>
<dbReference type="InterPro" id="IPR004506">
    <property type="entry name" value="MnmA-like"/>
</dbReference>
<gene>
    <name evidence="9" type="primary">mnmA</name>
    <name evidence="12" type="ORF">DEHRE_12465</name>
</gene>
<comment type="catalytic activity">
    <reaction evidence="8 9">
        <text>S-sulfanyl-L-cysteinyl-[protein] + uridine(34) in tRNA + AH2 + ATP = 2-thiouridine(34) in tRNA + L-cysteinyl-[protein] + A + AMP + diphosphate + H(+)</text>
        <dbReference type="Rhea" id="RHEA:47032"/>
        <dbReference type="Rhea" id="RHEA-COMP:10131"/>
        <dbReference type="Rhea" id="RHEA-COMP:11726"/>
        <dbReference type="Rhea" id="RHEA-COMP:11727"/>
        <dbReference type="Rhea" id="RHEA-COMP:11728"/>
        <dbReference type="ChEBI" id="CHEBI:13193"/>
        <dbReference type="ChEBI" id="CHEBI:15378"/>
        <dbReference type="ChEBI" id="CHEBI:17499"/>
        <dbReference type="ChEBI" id="CHEBI:29950"/>
        <dbReference type="ChEBI" id="CHEBI:30616"/>
        <dbReference type="ChEBI" id="CHEBI:33019"/>
        <dbReference type="ChEBI" id="CHEBI:61963"/>
        <dbReference type="ChEBI" id="CHEBI:65315"/>
        <dbReference type="ChEBI" id="CHEBI:87170"/>
        <dbReference type="ChEBI" id="CHEBI:456215"/>
        <dbReference type="EC" id="2.8.1.13"/>
    </reaction>
</comment>
<feature type="site" description="Interaction with tRNA" evidence="9">
    <location>
        <position position="125"/>
    </location>
</feature>
<evidence type="ECO:0000256" key="9">
    <source>
        <dbReference type="HAMAP-Rule" id="MF_00144"/>
    </source>
</evidence>
<dbReference type="CDD" id="cd01998">
    <property type="entry name" value="MnmA_TRMU-like"/>
    <property type="match status" value="1"/>
</dbReference>
<evidence type="ECO:0000256" key="5">
    <source>
        <dbReference type="ARBA" id="ARBA00022840"/>
    </source>
</evidence>
<feature type="region of interest" description="Interaction with tRNA" evidence="9">
    <location>
        <begin position="304"/>
        <end position="305"/>
    </location>
</feature>
<protein>
    <recommendedName>
        <fullName evidence="9">tRNA-specific 2-thiouridylase MnmA</fullName>
        <ecNumber evidence="9">2.8.1.13</ecNumber>
    </recommendedName>
</protein>
<reference evidence="12 13" key="1">
    <citation type="journal article" date="2013" name="Stand. Genomic Sci.">
        <title>Complete genome sequence of Dehalobacter restrictus PER-K23(T.).</title>
        <authorList>
            <person name="Kruse T."/>
            <person name="Maillard J."/>
            <person name="Goodwin L."/>
            <person name="Woyke T."/>
            <person name="Teshima H."/>
            <person name="Bruce D."/>
            <person name="Detter C."/>
            <person name="Tapia R."/>
            <person name="Han C."/>
            <person name="Huntemann M."/>
            <person name="Wei C.L."/>
            <person name="Han J."/>
            <person name="Chen A."/>
            <person name="Kyrpides N."/>
            <person name="Szeto E."/>
            <person name="Markowitz V."/>
            <person name="Ivanova N."/>
            <person name="Pagani I."/>
            <person name="Pati A."/>
            <person name="Pitluck S."/>
            <person name="Nolan M."/>
            <person name="Holliger C."/>
            <person name="Smidt H."/>
        </authorList>
    </citation>
    <scope>NUCLEOTIDE SEQUENCE [LARGE SCALE GENOMIC DNA]</scope>
    <source>
        <strain evidence="13">DSM 9455</strain>
    </source>
</reference>
<name>A0ABM5P801_DEHRP</name>
<dbReference type="PANTHER" id="PTHR11933">
    <property type="entry name" value="TRNA 5-METHYLAMINOMETHYL-2-THIOURIDYLATE -METHYLTRANSFERASE"/>
    <property type="match status" value="1"/>
</dbReference>
<dbReference type="HAMAP" id="MF_00144">
    <property type="entry name" value="tRNA_thiouridyl_MnmA"/>
    <property type="match status" value="1"/>
</dbReference>
<comment type="caution">
    <text evidence="9">Lacks conserved residue(s) required for the propagation of feature annotation.</text>
</comment>
<feature type="region of interest" description="Interaction with tRNA" evidence="9">
    <location>
        <begin position="148"/>
        <end position="150"/>
    </location>
</feature>
<evidence type="ECO:0000256" key="1">
    <source>
        <dbReference type="ARBA" id="ARBA00022555"/>
    </source>
</evidence>
<evidence type="ECO:0000256" key="4">
    <source>
        <dbReference type="ARBA" id="ARBA00022741"/>
    </source>
</evidence>
<dbReference type="InterPro" id="IPR046885">
    <property type="entry name" value="MnmA-like_C"/>
</dbReference>
<keyword evidence="9" id="KW-0963">Cytoplasm</keyword>
<feature type="active site" description="Cysteine persulfide intermediate" evidence="9">
    <location>
        <position position="198"/>
    </location>
</feature>
<evidence type="ECO:0000313" key="13">
    <source>
        <dbReference type="Proteomes" id="UP000018934"/>
    </source>
</evidence>
<comment type="function">
    <text evidence="9">Catalyzes the 2-thiolation of uridine at the wobble position (U34) of tRNA, leading to the formation of s(2)U34.</text>
</comment>
<keyword evidence="5 9" id="KW-0067">ATP-binding</keyword>
<feature type="domain" description="tRNA-specific 2-thiouridylase MnmA-like C-terminal" evidence="10">
    <location>
        <begin position="278"/>
        <end position="353"/>
    </location>
</feature>
<dbReference type="InterPro" id="IPR014729">
    <property type="entry name" value="Rossmann-like_a/b/a_fold"/>
</dbReference>
<dbReference type="Pfam" id="PF03054">
    <property type="entry name" value="tRNA_Me_trans"/>
    <property type="match status" value="1"/>
</dbReference>
<dbReference type="Gene3D" id="3.40.50.620">
    <property type="entry name" value="HUPs"/>
    <property type="match status" value="1"/>
</dbReference>
<dbReference type="Gene3D" id="2.40.30.10">
    <property type="entry name" value="Translation factors"/>
    <property type="match status" value="1"/>
</dbReference>
<keyword evidence="13" id="KW-1185">Reference proteome</keyword>
<feature type="site" description="Interaction with tRNA" evidence="9">
    <location>
        <position position="337"/>
    </location>
</feature>
<keyword evidence="3 9" id="KW-0819">tRNA processing</keyword>
<evidence type="ECO:0000256" key="6">
    <source>
        <dbReference type="ARBA" id="ARBA00022884"/>
    </source>
</evidence>
<feature type="domain" description="tRNA-specific 2-thiouridylase MnmA-like central" evidence="11">
    <location>
        <begin position="206"/>
        <end position="271"/>
    </location>
</feature>
<comment type="similarity">
    <text evidence="9">Belongs to the MnmA/TRMU family.</text>
</comment>
<accession>A0ABM5P801</accession>
<evidence type="ECO:0000256" key="8">
    <source>
        <dbReference type="ARBA" id="ARBA00051542"/>
    </source>
</evidence>
<proteinExistence type="inferred from homology"/>
<dbReference type="SUPFAM" id="SSF52402">
    <property type="entry name" value="Adenine nucleotide alpha hydrolases-like"/>
    <property type="match status" value="1"/>
</dbReference>
<feature type="binding site" evidence="9">
    <location>
        <begin position="8"/>
        <end position="15"/>
    </location>
    <ligand>
        <name>ATP</name>
        <dbReference type="ChEBI" id="CHEBI:30616"/>
    </ligand>
</feature>
<dbReference type="RefSeq" id="WP_025206106.1">
    <property type="nucleotide sequence ID" value="NZ_CP007033.1"/>
</dbReference>
<feature type="binding site" evidence="9">
    <location>
        <position position="124"/>
    </location>
    <ligand>
        <name>ATP</name>
        <dbReference type="ChEBI" id="CHEBI:30616"/>
    </ligand>
</feature>
<dbReference type="NCBIfam" id="TIGR00420">
    <property type="entry name" value="trmU"/>
    <property type="match status" value="1"/>
</dbReference>
<comment type="subcellular location">
    <subcellularLocation>
        <location evidence="9">Cytoplasm</location>
    </subcellularLocation>
</comment>
<dbReference type="PANTHER" id="PTHR11933:SF5">
    <property type="entry name" value="MITOCHONDRIAL TRNA-SPECIFIC 2-THIOURIDYLASE 1"/>
    <property type="match status" value="1"/>
</dbReference>
<keyword evidence="1 9" id="KW-0820">tRNA-binding</keyword>
<evidence type="ECO:0000259" key="11">
    <source>
        <dbReference type="Pfam" id="PF20259"/>
    </source>
</evidence>
<evidence type="ECO:0000256" key="7">
    <source>
        <dbReference type="ARBA" id="ARBA00023157"/>
    </source>
</evidence>
<dbReference type="NCBIfam" id="NF001138">
    <property type="entry name" value="PRK00143.1"/>
    <property type="match status" value="1"/>
</dbReference>
<evidence type="ECO:0000259" key="10">
    <source>
        <dbReference type="Pfam" id="PF20258"/>
    </source>
</evidence>